<evidence type="ECO:0000313" key="1">
    <source>
        <dbReference type="EMBL" id="USY20723.1"/>
    </source>
</evidence>
<name>A0ABY5DBX7_9ACTN</name>
<accession>A0ABY5DBX7</accession>
<proteinExistence type="predicted"/>
<dbReference type="Proteomes" id="UP001055940">
    <property type="component" value="Chromosome"/>
</dbReference>
<keyword evidence="2" id="KW-1185">Reference proteome</keyword>
<dbReference type="EMBL" id="CP099837">
    <property type="protein sequence ID" value="USY20723.1"/>
    <property type="molecule type" value="Genomic_DNA"/>
</dbReference>
<protein>
    <submittedName>
        <fullName evidence="1">Uncharacterized protein</fullName>
    </submittedName>
</protein>
<dbReference type="RefSeq" id="WP_254419756.1">
    <property type="nucleotide sequence ID" value="NZ_BAAAJB010000038.1"/>
</dbReference>
<sequence length="62" mass="6611">MPHVDVKQTFLEYVPSVLLEEDVAFGADGRAGRDKKAVPEASGQGVTNGAAAPYVKVTTHWV</sequence>
<reference evidence="1" key="1">
    <citation type="submission" date="2022-06" db="EMBL/GenBank/DDBJ databases">
        <authorList>
            <person name="Ping M."/>
        </authorList>
    </citation>
    <scope>NUCLEOTIDE SEQUENCE</scope>
    <source>
        <strain evidence="1">JCM11759T</strain>
    </source>
</reference>
<gene>
    <name evidence="1" type="ORF">NE857_03435</name>
</gene>
<evidence type="ECO:0000313" key="2">
    <source>
        <dbReference type="Proteomes" id="UP001055940"/>
    </source>
</evidence>
<organism evidence="1 2">
    <name type="scientific">Nocardiopsis exhalans</name>
    <dbReference type="NCBI Taxonomy" id="163604"/>
    <lineage>
        <taxon>Bacteria</taxon>
        <taxon>Bacillati</taxon>
        <taxon>Actinomycetota</taxon>
        <taxon>Actinomycetes</taxon>
        <taxon>Streptosporangiales</taxon>
        <taxon>Nocardiopsidaceae</taxon>
        <taxon>Nocardiopsis</taxon>
    </lineage>
</organism>